<accession>A0A6G9YSA5</accession>
<reference evidence="2 3" key="1">
    <citation type="journal article" date="2019" name="ACS Chem. Biol.">
        <title>Identification and Mobilization of a Cryptic Antibiotic Biosynthesis Gene Locus from a Human-Pathogenic Nocardia Isolate.</title>
        <authorList>
            <person name="Herisse M."/>
            <person name="Ishida K."/>
            <person name="Porter J.L."/>
            <person name="Howden B."/>
            <person name="Hertweck C."/>
            <person name="Stinear T.P."/>
            <person name="Pidot S.J."/>
        </authorList>
    </citation>
    <scope>NUCLEOTIDE SEQUENCE [LARGE SCALE GENOMIC DNA]</scope>
    <source>
        <strain evidence="2 3">AUSMDU00012717</strain>
    </source>
</reference>
<feature type="chain" id="PRO_5026251389" description="SH3 domain-containing protein" evidence="1">
    <location>
        <begin position="26"/>
        <end position="113"/>
    </location>
</feature>
<dbReference type="Proteomes" id="UP000503540">
    <property type="component" value="Chromosome"/>
</dbReference>
<evidence type="ECO:0000256" key="1">
    <source>
        <dbReference type="SAM" id="SignalP"/>
    </source>
</evidence>
<feature type="signal peptide" evidence="1">
    <location>
        <begin position="1"/>
        <end position="25"/>
    </location>
</feature>
<dbReference type="RefSeq" id="WP_167478222.1">
    <property type="nucleotide sequence ID" value="NZ_CP046172.1"/>
</dbReference>
<dbReference type="KEGG" id="nah:F5544_41390"/>
<protein>
    <recommendedName>
        <fullName evidence="4">SH3 domain-containing protein</fullName>
    </recommendedName>
</protein>
<organism evidence="2 3">
    <name type="scientific">Nocardia arthritidis</name>
    <dbReference type="NCBI Taxonomy" id="228602"/>
    <lineage>
        <taxon>Bacteria</taxon>
        <taxon>Bacillati</taxon>
        <taxon>Actinomycetota</taxon>
        <taxon>Actinomycetes</taxon>
        <taxon>Mycobacteriales</taxon>
        <taxon>Nocardiaceae</taxon>
        <taxon>Nocardia</taxon>
    </lineage>
</organism>
<evidence type="ECO:0000313" key="3">
    <source>
        <dbReference type="Proteomes" id="UP000503540"/>
    </source>
</evidence>
<evidence type="ECO:0000313" key="2">
    <source>
        <dbReference type="EMBL" id="QIS16088.1"/>
    </source>
</evidence>
<gene>
    <name evidence="2" type="ORF">F5544_41390</name>
</gene>
<keyword evidence="1" id="KW-0732">Signal</keyword>
<proteinExistence type="predicted"/>
<dbReference type="AlphaFoldDB" id="A0A6G9YSA5"/>
<name>A0A6G9YSA5_9NOCA</name>
<keyword evidence="3" id="KW-1185">Reference proteome</keyword>
<sequence length="113" mass="11900">MFNKAITFATIAVGAALTVTGVAHADNAADPTQYSDHTADFVNSTDPAALNAKADGKQLVVSPYGTRSTIVCRGNGADVALYDCKQADPYGFGWIVLDKQETPLGTAWVHIMP</sequence>
<dbReference type="EMBL" id="CP046172">
    <property type="protein sequence ID" value="QIS16088.1"/>
    <property type="molecule type" value="Genomic_DNA"/>
</dbReference>
<evidence type="ECO:0008006" key="4">
    <source>
        <dbReference type="Google" id="ProtNLM"/>
    </source>
</evidence>